<dbReference type="InterPro" id="IPR011701">
    <property type="entry name" value="MFS"/>
</dbReference>
<dbReference type="AlphaFoldDB" id="A0AAJ2NUB4"/>
<dbReference type="RefSeq" id="WP_323468248.1">
    <property type="nucleotide sequence ID" value="NZ_JAWJAY010001220.1"/>
</dbReference>
<evidence type="ECO:0000256" key="4">
    <source>
        <dbReference type="ARBA" id="ARBA00022989"/>
    </source>
</evidence>
<keyword evidence="3 6" id="KW-0812">Transmembrane</keyword>
<comment type="subcellular location">
    <subcellularLocation>
        <location evidence="1">Cell membrane</location>
        <topology evidence="1">Multi-pass membrane protein</topology>
    </subcellularLocation>
</comment>
<evidence type="ECO:0000313" key="9">
    <source>
        <dbReference type="Proteomes" id="UP001285636"/>
    </source>
</evidence>
<dbReference type="Pfam" id="PF07690">
    <property type="entry name" value="MFS_1"/>
    <property type="match status" value="1"/>
</dbReference>
<proteinExistence type="predicted"/>
<name>A0AAJ2NUB4_ALKPS</name>
<dbReference type="GO" id="GO:0005886">
    <property type="term" value="C:plasma membrane"/>
    <property type="evidence" value="ECO:0007669"/>
    <property type="project" value="UniProtKB-SubCell"/>
</dbReference>
<comment type="caution">
    <text evidence="8">The sequence shown here is derived from an EMBL/GenBank/DDBJ whole genome shotgun (WGS) entry which is preliminary data.</text>
</comment>
<organism evidence="8 9">
    <name type="scientific">Alkalihalophilus pseudofirmus</name>
    <name type="common">Bacillus pseudofirmus</name>
    <dbReference type="NCBI Taxonomy" id="79885"/>
    <lineage>
        <taxon>Bacteria</taxon>
        <taxon>Bacillati</taxon>
        <taxon>Bacillota</taxon>
        <taxon>Bacilli</taxon>
        <taxon>Bacillales</taxon>
        <taxon>Bacillaceae</taxon>
        <taxon>Alkalihalophilus</taxon>
    </lineage>
</organism>
<protein>
    <recommendedName>
        <fullName evidence="7">Major facilitator superfamily (MFS) profile domain-containing protein</fullName>
    </recommendedName>
</protein>
<feature type="transmembrane region" description="Helical" evidence="6">
    <location>
        <begin position="29"/>
        <end position="48"/>
    </location>
</feature>
<feature type="non-terminal residue" evidence="8">
    <location>
        <position position="1"/>
    </location>
</feature>
<feature type="domain" description="Major facilitator superfamily (MFS) profile" evidence="7">
    <location>
        <begin position="1"/>
        <end position="82"/>
    </location>
</feature>
<dbReference type="InterPro" id="IPR020846">
    <property type="entry name" value="MFS_dom"/>
</dbReference>
<keyword evidence="5 6" id="KW-0472">Membrane</keyword>
<keyword evidence="2" id="KW-0813">Transport</keyword>
<dbReference type="GO" id="GO:0022857">
    <property type="term" value="F:transmembrane transporter activity"/>
    <property type="evidence" value="ECO:0007669"/>
    <property type="project" value="InterPro"/>
</dbReference>
<sequence length="82" mass="8812">FLFLWTEMGIATFITLRFTTELHLSLTEAAIISGASGITGWIGQIVWGTVSDHFGRKFSLTILTVGSSLSALACIFINSATT</sequence>
<evidence type="ECO:0000256" key="1">
    <source>
        <dbReference type="ARBA" id="ARBA00004651"/>
    </source>
</evidence>
<evidence type="ECO:0000256" key="3">
    <source>
        <dbReference type="ARBA" id="ARBA00022692"/>
    </source>
</evidence>
<keyword evidence="4 6" id="KW-1133">Transmembrane helix</keyword>
<evidence type="ECO:0000256" key="6">
    <source>
        <dbReference type="SAM" id="Phobius"/>
    </source>
</evidence>
<dbReference type="PROSITE" id="PS50850">
    <property type="entry name" value="MFS"/>
    <property type="match status" value="1"/>
</dbReference>
<feature type="non-terminal residue" evidence="8">
    <location>
        <position position="82"/>
    </location>
</feature>
<dbReference type="EMBL" id="JAWJAY010001220">
    <property type="protein sequence ID" value="MDV2888292.1"/>
    <property type="molecule type" value="Genomic_DNA"/>
</dbReference>
<dbReference type="SUPFAM" id="SSF103473">
    <property type="entry name" value="MFS general substrate transporter"/>
    <property type="match status" value="1"/>
</dbReference>
<evidence type="ECO:0000256" key="5">
    <source>
        <dbReference type="ARBA" id="ARBA00023136"/>
    </source>
</evidence>
<gene>
    <name evidence="8" type="ORF">RYX45_24325</name>
</gene>
<accession>A0AAJ2NUB4</accession>
<evidence type="ECO:0000256" key="2">
    <source>
        <dbReference type="ARBA" id="ARBA00022448"/>
    </source>
</evidence>
<dbReference type="Proteomes" id="UP001285636">
    <property type="component" value="Unassembled WGS sequence"/>
</dbReference>
<feature type="transmembrane region" description="Helical" evidence="6">
    <location>
        <begin position="60"/>
        <end position="80"/>
    </location>
</feature>
<reference evidence="8" key="1">
    <citation type="submission" date="2023-10" db="EMBL/GenBank/DDBJ databases">
        <title>Screening of Alkalihalophilus pseudofirmusBZ-TG-HK211 and Its Alleviation of Salt Stress on Rapeseed Growth.</title>
        <authorList>
            <person name="Zhao B."/>
            <person name="Guo T."/>
        </authorList>
    </citation>
    <scope>NUCLEOTIDE SEQUENCE</scope>
    <source>
        <strain evidence="8">BZ-TG-HK211</strain>
    </source>
</reference>
<evidence type="ECO:0000313" key="8">
    <source>
        <dbReference type="EMBL" id="MDV2888292.1"/>
    </source>
</evidence>
<dbReference type="InterPro" id="IPR036259">
    <property type="entry name" value="MFS_trans_sf"/>
</dbReference>
<evidence type="ECO:0000259" key="7">
    <source>
        <dbReference type="PROSITE" id="PS50850"/>
    </source>
</evidence>
<dbReference type="Gene3D" id="1.20.1250.20">
    <property type="entry name" value="MFS general substrate transporter like domains"/>
    <property type="match status" value="1"/>
</dbReference>